<protein>
    <submittedName>
        <fullName evidence="1">Uncharacterized protein</fullName>
    </submittedName>
</protein>
<sequence>MSFQGDERVLLAATQRKLIIKLMNRITIYGDIKAENTD</sequence>
<keyword evidence="2" id="KW-1185">Reference proteome</keyword>
<organism evidence="1 2">
    <name type="scientific">Algoriphagus winogradskyi</name>
    <dbReference type="NCBI Taxonomy" id="237017"/>
    <lineage>
        <taxon>Bacteria</taxon>
        <taxon>Pseudomonadati</taxon>
        <taxon>Bacteroidota</taxon>
        <taxon>Cytophagia</taxon>
        <taxon>Cytophagales</taxon>
        <taxon>Cyclobacteriaceae</taxon>
        <taxon>Algoriphagus</taxon>
    </lineage>
</organism>
<evidence type="ECO:0000313" key="1">
    <source>
        <dbReference type="EMBL" id="SMP24594.1"/>
    </source>
</evidence>
<name>A0ABY1P2E3_9BACT</name>
<dbReference type="EMBL" id="FXUA01000004">
    <property type="protein sequence ID" value="SMP24594.1"/>
    <property type="molecule type" value="Genomic_DNA"/>
</dbReference>
<proteinExistence type="predicted"/>
<evidence type="ECO:0000313" key="2">
    <source>
        <dbReference type="Proteomes" id="UP001157915"/>
    </source>
</evidence>
<accession>A0ABY1P2E3</accession>
<comment type="caution">
    <text evidence="1">The sequence shown here is derived from an EMBL/GenBank/DDBJ whole genome shotgun (WGS) entry which is preliminary data.</text>
</comment>
<reference evidence="1 2" key="1">
    <citation type="submission" date="2017-05" db="EMBL/GenBank/DDBJ databases">
        <authorList>
            <person name="Varghese N."/>
            <person name="Submissions S."/>
        </authorList>
    </citation>
    <scope>NUCLEOTIDE SEQUENCE [LARGE SCALE GENOMIC DNA]</scope>
    <source>
        <strain evidence="1 2">DSM 15360</strain>
    </source>
</reference>
<dbReference type="Proteomes" id="UP001157915">
    <property type="component" value="Unassembled WGS sequence"/>
</dbReference>
<gene>
    <name evidence="1" type="ORF">SAMN06265367_10483</name>
</gene>